<evidence type="ECO:0000313" key="1">
    <source>
        <dbReference type="EMBL" id="KAJ7988467.1"/>
    </source>
</evidence>
<organism evidence="1 2">
    <name type="scientific">Dallia pectoralis</name>
    <name type="common">Alaska blackfish</name>
    <dbReference type="NCBI Taxonomy" id="75939"/>
    <lineage>
        <taxon>Eukaryota</taxon>
        <taxon>Metazoa</taxon>
        <taxon>Chordata</taxon>
        <taxon>Craniata</taxon>
        <taxon>Vertebrata</taxon>
        <taxon>Euteleostomi</taxon>
        <taxon>Actinopterygii</taxon>
        <taxon>Neopterygii</taxon>
        <taxon>Teleostei</taxon>
        <taxon>Protacanthopterygii</taxon>
        <taxon>Esociformes</taxon>
        <taxon>Umbridae</taxon>
        <taxon>Dallia</taxon>
    </lineage>
</organism>
<protein>
    <submittedName>
        <fullName evidence="1">Uncharacterized protein</fullName>
    </submittedName>
</protein>
<keyword evidence="2" id="KW-1185">Reference proteome</keyword>
<evidence type="ECO:0000313" key="2">
    <source>
        <dbReference type="Proteomes" id="UP001157502"/>
    </source>
</evidence>
<comment type="caution">
    <text evidence="1">The sequence shown here is derived from an EMBL/GenBank/DDBJ whole genome shotgun (WGS) entry which is preliminary data.</text>
</comment>
<reference evidence="1" key="1">
    <citation type="submission" date="2021-05" db="EMBL/GenBank/DDBJ databases">
        <authorList>
            <person name="Pan Q."/>
            <person name="Jouanno E."/>
            <person name="Zahm M."/>
            <person name="Klopp C."/>
            <person name="Cabau C."/>
            <person name="Louis A."/>
            <person name="Berthelot C."/>
            <person name="Parey E."/>
            <person name="Roest Crollius H."/>
            <person name="Montfort J."/>
            <person name="Robinson-Rechavi M."/>
            <person name="Bouchez O."/>
            <person name="Lampietro C."/>
            <person name="Lopez Roques C."/>
            <person name="Donnadieu C."/>
            <person name="Postlethwait J."/>
            <person name="Bobe J."/>
            <person name="Dillon D."/>
            <person name="Chandos A."/>
            <person name="von Hippel F."/>
            <person name="Guiguen Y."/>
        </authorList>
    </citation>
    <scope>NUCLEOTIDE SEQUENCE</scope>
    <source>
        <strain evidence="1">YG-Jan2019</strain>
    </source>
</reference>
<gene>
    <name evidence="1" type="ORF">DPEC_G00323860</name>
</gene>
<feature type="non-terminal residue" evidence="1">
    <location>
        <position position="1"/>
    </location>
</feature>
<proteinExistence type="predicted"/>
<accession>A0ACC2FAT4</accession>
<dbReference type="Proteomes" id="UP001157502">
    <property type="component" value="Chromosome 31"/>
</dbReference>
<dbReference type="EMBL" id="CM055758">
    <property type="protein sequence ID" value="KAJ7988467.1"/>
    <property type="molecule type" value="Genomic_DNA"/>
</dbReference>
<name>A0ACC2FAT4_DALPE</name>
<sequence length="186" mass="22271">QQVDYDDVHIGRTIPLTEIKEAKQKVVKDSEEAQQKLLMEQFKPVRKILEDDDEEIQDIEDDQVELSVDKWGGEILFNDLAERKAYIKKSVRRRMVNWLNKMAEKTHEKKIMKSCVKEESNGDQVLHQRIYCAEMTRARFEQVKRARLVRAEEDRKRSFEDWLRTHKEKSLKKQTKRLQNTQKSNV</sequence>